<proteinExistence type="predicted"/>
<organism evidence="1 2">
    <name type="scientific">Mycolicibacterium mageritense</name>
    <name type="common">Mycobacterium mageritense</name>
    <dbReference type="NCBI Taxonomy" id="53462"/>
    <lineage>
        <taxon>Bacteria</taxon>
        <taxon>Bacillati</taxon>
        <taxon>Actinomycetota</taxon>
        <taxon>Actinomycetes</taxon>
        <taxon>Mycobacteriales</taxon>
        <taxon>Mycobacteriaceae</taxon>
        <taxon>Mycolicibacterium</taxon>
    </lineage>
</organism>
<gene>
    <name evidence="1" type="ORF">MMAGJ_21190</name>
</gene>
<sequence length="278" mass="30059">MSFTIHVETAEDISAGQLGAVTARYLQALSMVDYTGYQTELEAHYGSNHFAIDGGALPIVNDQQIISQARGWVALRHQFPSSTINLRATIVHPEGQSQARDRGHSNIGTIHLGDGSNFTDVAAVITVLADRFAELASLTWTVNAGTPHPAEIKTSGRYPSPQELDVWRLVNADQSITHIDKMTVGGRVGAPVWIAEATRSHHPDAAAALAQRHLPLMRRIPAPVLYTSSDQIQGNIANDGRAAGPIAITVGGCTDRQEYQLSPVERDLMNIYETCGHP</sequence>
<accession>A0ABM7HQM1</accession>
<keyword evidence="2" id="KW-1185">Reference proteome</keyword>
<reference evidence="1 2" key="1">
    <citation type="journal article" date="2019" name="Emerg. Microbes Infect.">
        <title>Comprehensive subspecies identification of 175 nontuberculous mycobacteria species based on 7547 genomic profiles.</title>
        <authorList>
            <person name="Matsumoto Y."/>
            <person name="Kinjo T."/>
            <person name="Motooka D."/>
            <person name="Nabeya D."/>
            <person name="Jung N."/>
            <person name="Uechi K."/>
            <person name="Horii T."/>
            <person name="Iida T."/>
            <person name="Fujita J."/>
            <person name="Nakamura S."/>
        </authorList>
    </citation>
    <scope>NUCLEOTIDE SEQUENCE [LARGE SCALE GENOMIC DNA]</scope>
    <source>
        <strain evidence="1 2">JCM 12375</strain>
    </source>
</reference>
<dbReference type="Proteomes" id="UP000465622">
    <property type="component" value="Chromosome"/>
</dbReference>
<evidence type="ECO:0000313" key="1">
    <source>
        <dbReference type="EMBL" id="BBX32837.1"/>
    </source>
</evidence>
<dbReference type="EMBL" id="AP022567">
    <property type="protein sequence ID" value="BBX32837.1"/>
    <property type="molecule type" value="Genomic_DNA"/>
</dbReference>
<evidence type="ECO:0000313" key="2">
    <source>
        <dbReference type="Proteomes" id="UP000465622"/>
    </source>
</evidence>
<name>A0ABM7HQM1_MYCME</name>
<protein>
    <submittedName>
        <fullName evidence="1">Uncharacterized protein</fullName>
    </submittedName>
</protein>